<dbReference type="PANTHER" id="PTHR11527">
    <property type="entry name" value="HEAT-SHOCK PROTEIN 20 FAMILY MEMBER"/>
    <property type="match status" value="1"/>
</dbReference>
<organism evidence="4 5">
    <name type="scientific">Desulfurispira natronophila</name>
    <dbReference type="NCBI Taxonomy" id="682562"/>
    <lineage>
        <taxon>Bacteria</taxon>
        <taxon>Pseudomonadati</taxon>
        <taxon>Chrysiogenota</taxon>
        <taxon>Chrysiogenia</taxon>
        <taxon>Chrysiogenales</taxon>
        <taxon>Chrysiogenaceae</taxon>
        <taxon>Desulfurispira</taxon>
    </lineage>
</organism>
<evidence type="ECO:0000313" key="4">
    <source>
        <dbReference type="EMBL" id="MBB5022440.1"/>
    </source>
</evidence>
<name>A0A7W8DHF6_9BACT</name>
<gene>
    <name evidence="4" type="ORF">HNR37_001777</name>
</gene>
<evidence type="ECO:0000256" key="2">
    <source>
        <dbReference type="RuleBase" id="RU003616"/>
    </source>
</evidence>
<dbReference type="SUPFAM" id="SSF49764">
    <property type="entry name" value="HSP20-like chaperones"/>
    <property type="match status" value="1"/>
</dbReference>
<sequence length="119" mass="13466">MQKVRPAVGSFFGHSPAANTQVDQEFYTLTVDLPGVSKDNVDLHIEGNTLYLTAKRTTAREVAEKDYYRMESYFGQLQRAFTLPTEVEGEQIDAKLKDGVLRITLPIKECSKSRRIAVR</sequence>
<dbReference type="PROSITE" id="PS01031">
    <property type="entry name" value="SHSP"/>
    <property type="match status" value="1"/>
</dbReference>
<dbReference type="Proteomes" id="UP000528322">
    <property type="component" value="Unassembled WGS sequence"/>
</dbReference>
<feature type="domain" description="SHSP" evidence="3">
    <location>
        <begin position="8"/>
        <end position="119"/>
    </location>
</feature>
<comment type="similarity">
    <text evidence="1 2">Belongs to the small heat shock protein (HSP20) family.</text>
</comment>
<proteinExistence type="inferred from homology"/>
<dbReference type="AlphaFoldDB" id="A0A7W8DHF6"/>
<dbReference type="Pfam" id="PF00011">
    <property type="entry name" value="HSP20"/>
    <property type="match status" value="1"/>
</dbReference>
<evidence type="ECO:0000313" key="5">
    <source>
        <dbReference type="Proteomes" id="UP000528322"/>
    </source>
</evidence>
<dbReference type="InterPro" id="IPR002068">
    <property type="entry name" value="A-crystallin/Hsp20_dom"/>
</dbReference>
<evidence type="ECO:0000259" key="3">
    <source>
        <dbReference type="PROSITE" id="PS01031"/>
    </source>
</evidence>
<dbReference type="InterPro" id="IPR031107">
    <property type="entry name" value="Small_HSP"/>
</dbReference>
<dbReference type="RefSeq" id="WP_183732959.1">
    <property type="nucleotide sequence ID" value="NZ_JACHID010000011.1"/>
</dbReference>
<dbReference type="EMBL" id="JACHID010000011">
    <property type="protein sequence ID" value="MBB5022440.1"/>
    <property type="molecule type" value="Genomic_DNA"/>
</dbReference>
<reference evidence="4 5" key="1">
    <citation type="submission" date="2020-08" db="EMBL/GenBank/DDBJ databases">
        <title>Genomic Encyclopedia of Type Strains, Phase IV (KMG-IV): sequencing the most valuable type-strain genomes for metagenomic binning, comparative biology and taxonomic classification.</title>
        <authorList>
            <person name="Goeker M."/>
        </authorList>
    </citation>
    <scope>NUCLEOTIDE SEQUENCE [LARGE SCALE GENOMIC DNA]</scope>
    <source>
        <strain evidence="4 5">DSM 22071</strain>
    </source>
</reference>
<dbReference type="InterPro" id="IPR008978">
    <property type="entry name" value="HSP20-like_chaperone"/>
</dbReference>
<dbReference type="CDD" id="cd06464">
    <property type="entry name" value="ACD_sHsps-like"/>
    <property type="match status" value="1"/>
</dbReference>
<keyword evidence="5" id="KW-1185">Reference proteome</keyword>
<accession>A0A7W8DHF6</accession>
<dbReference type="Gene3D" id="2.60.40.790">
    <property type="match status" value="1"/>
</dbReference>
<comment type="caution">
    <text evidence="4">The sequence shown here is derived from an EMBL/GenBank/DDBJ whole genome shotgun (WGS) entry which is preliminary data.</text>
</comment>
<protein>
    <submittedName>
        <fullName evidence="4">HSP20 family protein</fullName>
    </submittedName>
</protein>
<evidence type="ECO:0000256" key="1">
    <source>
        <dbReference type="PROSITE-ProRule" id="PRU00285"/>
    </source>
</evidence>